<dbReference type="GO" id="GO:0005737">
    <property type="term" value="C:cytoplasm"/>
    <property type="evidence" value="ECO:0007669"/>
    <property type="project" value="TreeGrafter"/>
</dbReference>
<dbReference type="PANTHER" id="PTHR13325">
    <property type="entry name" value="PROTEASE M50 MEMBRANE-BOUND TRANSCRIPTION FACTOR SITE 2 PROTEASE"/>
    <property type="match status" value="1"/>
</dbReference>
<gene>
    <name evidence="10" type="ORF">ENQ76_00365</name>
</gene>
<feature type="transmembrane region" description="Helical" evidence="8">
    <location>
        <begin position="147"/>
        <end position="172"/>
    </location>
</feature>
<feature type="transmembrane region" description="Helical" evidence="8">
    <location>
        <begin position="358"/>
        <end position="380"/>
    </location>
</feature>
<feature type="transmembrane region" description="Helical" evidence="8">
    <location>
        <begin position="392"/>
        <end position="412"/>
    </location>
</feature>
<dbReference type="Pfam" id="PF05402">
    <property type="entry name" value="PqqD"/>
    <property type="match status" value="1"/>
</dbReference>
<evidence type="ECO:0000256" key="1">
    <source>
        <dbReference type="ARBA" id="ARBA00001947"/>
    </source>
</evidence>
<keyword evidence="4 8" id="KW-0812">Transmembrane</keyword>
<protein>
    <submittedName>
        <fullName evidence="10">HlyD family efflux transporter periplasmic adaptor subunit</fullName>
    </submittedName>
</protein>
<name>A0A7C2NSN5_9PLAN</name>
<keyword evidence="7" id="KW-0175">Coiled coil</keyword>
<dbReference type="Pfam" id="PF02163">
    <property type="entry name" value="Peptidase_M50"/>
    <property type="match status" value="1"/>
</dbReference>
<feature type="transmembrane region" description="Helical" evidence="8">
    <location>
        <begin position="424"/>
        <end position="448"/>
    </location>
</feature>
<dbReference type="GO" id="GO:0031293">
    <property type="term" value="P:membrane protein intracellular domain proteolysis"/>
    <property type="evidence" value="ECO:0007669"/>
    <property type="project" value="TreeGrafter"/>
</dbReference>
<evidence type="ECO:0000256" key="5">
    <source>
        <dbReference type="ARBA" id="ARBA00022989"/>
    </source>
</evidence>
<dbReference type="AlphaFoldDB" id="A0A7C2NSN5"/>
<comment type="subcellular location">
    <subcellularLocation>
        <location evidence="2">Endomembrane system</location>
        <topology evidence="2">Multi-pass membrane protein</topology>
    </subcellularLocation>
</comment>
<feature type="coiled-coil region" evidence="7">
    <location>
        <begin position="502"/>
        <end position="560"/>
    </location>
</feature>
<evidence type="ECO:0000256" key="4">
    <source>
        <dbReference type="ARBA" id="ARBA00022692"/>
    </source>
</evidence>
<dbReference type="GO" id="GO:0016020">
    <property type="term" value="C:membrane"/>
    <property type="evidence" value="ECO:0007669"/>
    <property type="project" value="InterPro"/>
</dbReference>
<sequence>MNPAVPAVDPETLVAWRRRADLVARPRASGGGWVLKDPVALRYYQLGPEEHFVWNLLSGRVTFATLCREFAARFAPRQLTPEEAQRFVGQLIQQGLVVGDALGSADRTEQRRQKQQWWQAWARWTNPLAIRFRGIDPDRWLTRLLPWCGWIFSPAAAACGVAVIVSALLLWLSHAGEFAHRWPEEVAQWTVTDLWSLAAVLAGVKVLHEFGHGLACKRFGGEVHELGAMLLVFTPCLYCNVSDAWLLPSRWQRIVISAAGMWVEAVLASLAAWLWWLSEPGWFHGLCLQVVFICGLSTLVFNLNPLLRYDGYFMLSDLWDVPNLAQQAGRELQQTLWTWLTGEPRASAAPPRPRRGALVTYAAASFIYRLIVLAAILWMVYHWLEPQGLGVLARSIIAATLLTLALGPLMYVSHTVRDPDRRRAFRGLLAPRPLTILSLLAVVLFIPLPRHVPAPVLIEPADARGLFITIEGRLESLVAPGTAVQAGDEIARLSNPDLLRRLEQIEGDLATALQHADSLERRQIIDPQAALLLPAARQTCRDLEQQRSQLQSDAARLTILAPQSGVVWPAPERPSALTSGRLPDWTGSLFDPKNRGAWLAAGTQLGWIGSAEQFEATGYVAQTDVSRVAVGRAVRVLSDAQPDQVYAGVVREVAAAQSAGLSSGVAQRLQLPQVDDGRGSRLVGRWYQVRIPLNAAPFPAVTRTGGWASIAAPPESLWTRLAAWLRETFPSVRM</sequence>
<feature type="transmembrane region" description="Helical" evidence="8">
    <location>
        <begin position="282"/>
        <end position="304"/>
    </location>
</feature>
<reference evidence="10" key="1">
    <citation type="journal article" date="2020" name="mSystems">
        <title>Genome- and Community-Level Interaction Insights into Carbon Utilization and Element Cycling Functions of Hydrothermarchaeota in Hydrothermal Sediment.</title>
        <authorList>
            <person name="Zhou Z."/>
            <person name="Liu Y."/>
            <person name="Xu W."/>
            <person name="Pan J."/>
            <person name="Luo Z.H."/>
            <person name="Li M."/>
        </authorList>
    </citation>
    <scope>NUCLEOTIDE SEQUENCE [LARGE SCALE GENOMIC DNA]</scope>
    <source>
        <strain evidence="10">SpSt-339</strain>
    </source>
</reference>
<dbReference type="GO" id="GO:0012505">
    <property type="term" value="C:endomembrane system"/>
    <property type="evidence" value="ECO:0007669"/>
    <property type="project" value="UniProtKB-SubCell"/>
</dbReference>
<evidence type="ECO:0000256" key="6">
    <source>
        <dbReference type="ARBA" id="ARBA00023136"/>
    </source>
</evidence>
<dbReference type="InterPro" id="IPR008915">
    <property type="entry name" value="Peptidase_M50"/>
</dbReference>
<dbReference type="EMBL" id="DSOK01000011">
    <property type="protein sequence ID" value="HEN13908.1"/>
    <property type="molecule type" value="Genomic_DNA"/>
</dbReference>
<comment type="caution">
    <text evidence="10">The sequence shown here is derived from an EMBL/GenBank/DDBJ whole genome shotgun (WGS) entry which is preliminary data.</text>
</comment>
<evidence type="ECO:0000313" key="10">
    <source>
        <dbReference type="EMBL" id="HEN13908.1"/>
    </source>
</evidence>
<evidence type="ECO:0000256" key="7">
    <source>
        <dbReference type="SAM" id="Coils"/>
    </source>
</evidence>
<dbReference type="PANTHER" id="PTHR13325:SF3">
    <property type="entry name" value="MEMBRANE-BOUND TRANSCRIPTION FACTOR SITE-2 PROTEASE"/>
    <property type="match status" value="1"/>
</dbReference>
<comment type="cofactor">
    <cofactor evidence="1">
        <name>Zn(2+)</name>
        <dbReference type="ChEBI" id="CHEBI:29105"/>
    </cofactor>
</comment>
<dbReference type="Gene3D" id="2.40.30.170">
    <property type="match status" value="1"/>
</dbReference>
<dbReference type="CDD" id="cd05709">
    <property type="entry name" value="S2P-M50"/>
    <property type="match status" value="1"/>
</dbReference>
<evidence type="ECO:0000256" key="2">
    <source>
        <dbReference type="ARBA" id="ARBA00004127"/>
    </source>
</evidence>
<feature type="domain" description="Peptidase M50" evidence="9">
    <location>
        <begin position="198"/>
        <end position="275"/>
    </location>
</feature>
<comment type="similarity">
    <text evidence="3">Belongs to the peptidase M50B family.</text>
</comment>
<feature type="transmembrane region" description="Helical" evidence="8">
    <location>
        <begin position="254"/>
        <end position="276"/>
    </location>
</feature>
<evidence type="ECO:0000259" key="9">
    <source>
        <dbReference type="Pfam" id="PF02163"/>
    </source>
</evidence>
<dbReference type="InterPro" id="IPR041881">
    <property type="entry name" value="PqqD_sf"/>
</dbReference>
<evidence type="ECO:0000256" key="3">
    <source>
        <dbReference type="ARBA" id="ARBA00007931"/>
    </source>
</evidence>
<keyword evidence="5 8" id="KW-1133">Transmembrane helix</keyword>
<keyword evidence="6 8" id="KW-0472">Membrane</keyword>
<dbReference type="Gene3D" id="1.10.10.1150">
    <property type="entry name" value="Coenzyme PQQ synthesis protein D (PqqD)"/>
    <property type="match status" value="1"/>
</dbReference>
<organism evidence="10">
    <name type="scientific">Schlesneria paludicola</name>
    <dbReference type="NCBI Taxonomy" id="360056"/>
    <lineage>
        <taxon>Bacteria</taxon>
        <taxon>Pseudomonadati</taxon>
        <taxon>Planctomycetota</taxon>
        <taxon>Planctomycetia</taxon>
        <taxon>Planctomycetales</taxon>
        <taxon>Planctomycetaceae</taxon>
        <taxon>Schlesneria</taxon>
    </lineage>
</organism>
<proteinExistence type="inferred from homology"/>
<evidence type="ECO:0000256" key="8">
    <source>
        <dbReference type="SAM" id="Phobius"/>
    </source>
</evidence>
<dbReference type="InterPro" id="IPR001193">
    <property type="entry name" value="MBTPS2"/>
</dbReference>
<accession>A0A7C2NSN5</accession>
<dbReference type="InterPro" id="IPR008792">
    <property type="entry name" value="PQQD"/>
</dbReference>
<dbReference type="GO" id="GO:0004222">
    <property type="term" value="F:metalloendopeptidase activity"/>
    <property type="evidence" value="ECO:0007669"/>
    <property type="project" value="InterPro"/>
</dbReference>